<organism evidence="2 3">
    <name type="scientific">Streptococcus saliviloxodontae</name>
    <dbReference type="NCBI Taxonomy" id="1349416"/>
    <lineage>
        <taxon>Bacteria</taxon>
        <taxon>Bacillati</taxon>
        <taxon>Bacillota</taxon>
        <taxon>Bacilli</taxon>
        <taxon>Lactobacillales</taxon>
        <taxon>Streptococcaceae</taxon>
        <taxon>Streptococcus</taxon>
    </lineage>
</organism>
<evidence type="ECO:0000256" key="1">
    <source>
        <dbReference type="SAM" id="Phobius"/>
    </source>
</evidence>
<accession>A0ABS2PJX3</accession>
<name>A0ABS2PJX3_9STRE</name>
<keyword evidence="1" id="KW-0812">Transmembrane</keyword>
<protein>
    <submittedName>
        <fullName evidence="2">Uncharacterized protein</fullName>
    </submittedName>
</protein>
<reference evidence="2 3" key="1">
    <citation type="submission" date="2021-01" db="EMBL/GenBank/DDBJ databases">
        <title>Genomic Encyclopedia of Type Strains, Phase IV (KMG-IV): sequencing the most valuable type-strain genomes for metagenomic binning, comparative biology and taxonomic classification.</title>
        <authorList>
            <person name="Goeker M."/>
        </authorList>
    </citation>
    <scope>NUCLEOTIDE SEQUENCE [LARGE SCALE GENOMIC DNA]</scope>
    <source>
        <strain evidence="2 3">DSM 27513</strain>
    </source>
</reference>
<sequence>MKQKSTFLYRIIGVLFLFAIAVTFFFLYIGKKDHRVIPSGVWESARLSQELKAQTEGDLSYLGDYVSQSIDAYLLQQETNLVVKSDTVRLVVSYRFNSDTYAKDYVAALYHSSQNTTQKDIIPTESETEKDLSQLLTDYAQQKNGTYNEKTRKMQQTILTARMDSVNHQLKLIDVASQTPFSLTGIEKGDLLDYQLTANQVVLSGGHLKKNLTFNRK</sequence>
<dbReference type="EMBL" id="JAFBEI010000008">
    <property type="protein sequence ID" value="MBM7635735.1"/>
    <property type="molecule type" value="Genomic_DNA"/>
</dbReference>
<keyword evidence="1" id="KW-0472">Membrane</keyword>
<proteinExistence type="predicted"/>
<evidence type="ECO:0000313" key="3">
    <source>
        <dbReference type="Proteomes" id="UP000809081"/>
    </source>
</evidence>
<keyword evidence="3" id="KW-1185">Reference proteome</keyword>
<keyword evidence="1" id="KW-1133">Transmembrane helix</keyword>
<dbReference type="RefSeq" id="WP_205016668.1">
    <property type="nucleotide sequence ID" value="NZ_JAFBEI010000008.1"/>
</dbReference>
<feature type="transmembrane region" description="Helical" evidence="1">
    <location>
        <begin position="7"/>
        <end position="29"/>
    </location>
</feature>
<dbReference type="Proteomes" id="UP000809081">
    <property type="component" value="Unassembled WGS sequence"/>
</dbReference>
<gene>
    <name evidence="2" type="ORF">JOC31_000536</name>
</gene>
<comment type="caution">
    <text evidence="2">The sequence shown here is derived from an EMBL/GenBank/DDBJ whole genome shotgun (WGS) entry which is preliminary data.</text>
</comment>
<evidence type="ECO:0000313" key="2">
    <source>
        <dbReference type="EMBL" id="MBM7635735.1"/>
    </source>
</evidence>